<dbReference type="SMART" id="SM00220">
    <property type="entry name" value="S_TKc"/>
    <property type="match status" value="1"/>
</dbReference>
<feature type="domain" description="Protein kinase" evidence="6">
    <location>
        <begin position="259"/>
        <end position="519"/>
    </location>
</feature>
<feature type="transmembrane region" description="Helical" evidence="5">
    <location>
        <begin position="534"/>
        <end position="554"/>
    </location>
</feature>
<keyword evidence="5" id="KW-1133">Transmembrane helix</keyword>
<dbReference type="PANTHER" id="PTHR43289:SF34">
    <property type="entry name" value="SERINE_THREONINE-PROTEIN KINASE YBDM-RELATED"/>
    <property type="match status" value="1"/>
</dbReference>
<dbReference type="Gene3D" id="1.10.510.10">
    <property type="entry name" value="Transferase(Phosphotransferase) domain 1"/>
    <property type="match status" value="1"/>
</dbReference>
<dbReference type="PROSITE" id="PS51746">
    <property type="entry name" value="PPM_2"/>
    <property type="match status" value="1"/>
</dbReference>
<dbReference type="CDD" id="cd00143">
    <property type="entry name" value="PP2Cc"/>
    <property type="match status" value="1"/>
</dbReference>
<dbReference type="InterPro" id="IPR011009">
    <property type="entry name" value="Kinase-like_dom_sf"/>
</dbReference>
<organism evidence="8 9">
    <name type="scientific">Pseudogulbenkiania subflava DSM 22618</name>
    <dbReference type="NCBI Taxonomy" id="1123014"/>
    <lineage>
        <taxon>Bacteria</taxon>
        <taxon>Pseudomonadati</taxon>
        <taxon>Pseudomonadota</taxon>
        <taxon>Betaproteobacteria</taxon>
        <taxon>Neisseriales</taxon>
        <taxon>Chromobacteriaceae</taxon>
        <taxon>Pseudogulbenkiania</taxon>
    </lineage>
</organism>
<proteinExistence type="predicted"/>
<evidence type="ECO:0000256" key="5">
    <source>
        <dbReference type="SAM" id="Phobius"/>
    </source>
</evidence>
<evidence type="ECO:0000313" key="8">
    <source>
        <dbReference type="EMBL" id="SMF15706.1"/>
    </source>
</evidence>
<dbReference type="GO" id="GO:0004674">
    <property type="term" value="F:protein serine/threonine kinase activity"/>
    <property type="evidence" value="ECO:0007669"/>
    <property type="project" value="TreeGrafter"/>
</dbReference>
<dbReference type="SMART" id="SM00332">
    <property type="entry name" value="PP2Cc"/>
    <property type="match status" value="1"/>
</dbReference>
<keyword evidence="1" id="KW-0808">Transferase</keyword>
<evidence type="ECO:0000256" key="1">
    <source>
        <dbReference type="ARBA" id="ARBA00022679"/>
    </source>
</evidence>
<dbReference type="PANTHER" id="PTHR43289">
    <property type="entry name" value="MITOGEN-ACTIVATED PROTEIN KINASE KINASE KINASE 20-RELATED"/>
    <property type="match status" value="1"/>
</dbReference>
<evidence type="ECO:0000259" key="7">
    <source>
        <dbReference type="PROSITE" id="PS51746"/>
    </source>
</evidence>
<evidence type="ECO:0000259" key="6">
    <source>
        <dbReference type="PROSITE" id="PS50011"/>
    </source>
</evidence>
<keyword evidence="3" id="KW-0418">Kinase</keyword>
<keyword evidence="2" id="KW-0547">Nucleotide-binding</keyword>
<dbReference type="Pfam" id="PF00069">
    <property type="entry name" value="Pkinase"/>
    <property type="match status" value="1"/>
</dbReference>
<dbReference type="STRING" id="1123014.SAMN02745746_01608"/>
<dbReference type="EMBL" id="FXAG01000007">
    <property type="protein sequence ID" value="SMF15706.1"/>
    <property type="molecule type" value="Genomic_DNA"/>
</dbReference>
<keyword evidence="4" id="KW-0067">ATP-binding</keyword>
<accession>A0A1Y6BQG0</accession>
<dbReference type="GO" id="GO:0005524">
    <property type="term" value="F:ATP binding"/>
    <property type="evidence" value="ECO:0007669"/>
    <property type="project" value="UniProtKB-KW"/>
</dbReference>
<dbReference type="Pfam" id="PF13672">
    <property type="entry name" value="PP2C_2"/>
    <property type="match status" value="1"/>
</dbReference>
<sequence length="556" mass="61446">MALALSVGHVTETGPKPRNEDALACVTPEAELLTSKGALFVLADGVSSCADGKLAAQSSVRAVAADYYATPETWEVGTALDRLLTAHNRWLRSQGKTLVATLTALVLRGRRFTVAHVGDSRLYRLTGGRLFCLTTDHVWDEPSMRHVLKRAMGLDEHVMADFLDGDVAEGDVFLLVSDGVWGPLGDKRLDEVLRLHVDPQRAAQVLVDEAIAAGSGDNLSAIVLRVDDLPSANLGDELARGAFQSLPPRLKPGQEFDGLTVEAVLNDGPSGLAYRVLDATGRRWVMKTLPPTLAGDSQAEQALLVEEWLQKRLTAHYFAEIKPLPARQHLYYLLRWYNGENLAERRRREGASISPSEVVKIGLRLTRALAALHRLNILHRDVKPENVHIDHDDKLRLLDLGVAYCPGLTVDKDGAMPGTPSYMAPELFDGAFASVQTDLYAAGVTLYWLLTGHYPYGEVEPFQHPRFGAPELPTRYRPDLPLWLENVLLKAVERDPARRFETAEELLLALEKGDAQPVSVRRRVPWAERAPLKLWRAIALVSLLLNLVLVYLLLVL</sequence>
<dbReference type="RefSeq" id="WP_085275910.1">
    <property type="nucleotide sequence ID" value="NZ_FXAG01000007.1"/>
</dbReference>
<gene>
    <name evidence="8" type="ORF">SAMN02745746_01608</name>
</gene>
<keyword evidence="9" id="KW-1185">Reference proteome</keyword>
<evidence type="ECO:0000256" key="3">
    <source>
        <dbReference type="ARBA" id="ARBA00022777"/>
    </source>
</evidence>
<dbReference type="SUPFAM" id="SSF56112">
    <property type="entry name" value="Protein kinase-like (PK-like)"/>
    <property type="match status" value="1"/>
</dbReference>
<dbReference type="InterPro" id="IPR001932">
    <property type="entry name" value="PPM-type_phosphatase-like_dom"/>
</dbReference>
<keyword evidence="5" id="KW-0472">Membrane</keyword>
<dbReference type="SUPFAM" id="SSF81606">
    <property type="entry name" value="PP2C-like"/>
    <property type="match status" value="1"/>
</dbReference>
<dbReference type="SMART" id="SM00331">
    <property type="entry name" value="PP2C_SIG"/>
    <property type="match status" value="1"/>
</dbReference>
<dbReference type="AlphaFoldDB" id="A0A1Y6BQG0"/>
<name>A0A1Y6BQG0_9NEIS</name>
<dbReference type="CDD" id="cd14014">
    <property type="entry name" value="STKc_PknB_like"/>
    <property type="match status" value="1"/>
</dbReference>
<reference evidence="9" key="1">
    <citation type="submission" date="2017-04" db="EMBL/GenBank/DDBJ databases">
        <authorList>
            <person name="Varghese N."/>
            <person name="Submissions S."/>
        </authorList>
    </citation>
    <scope>NUCLEOTIDE SEQUENCE [LARGE SCALE GENOMIC DNA]</scope>
    <source>
        <strain evidence="9">DSM 22618</strain>
    </source>
</reference>
<dbReference type="PROSITE" id="PS50011">
    <property type="entry name" value="PROTEIN_KINASE_DOM"/>
    <property type="match status" value="1"/>
</dbReference>
<dbReference type="InterPro" id="IPR000719">
    <property type="entry name" value="Prot_kinase_dom"/>
</dbReference>
<protein>
    <submittedName>
        <fullName evidence="8">Serine/threonine protein phosphatase PrpC</fullName>
    </submittedName>
</protein>
<dbReference type="Gene3D" id="3.60.40.10">
    <property type="entry name" value="PPM-type phosphatase domain"/>
    <property type="match status" value="1"/>
</dbReference>
<keyword evidence="5" id="KW-0812">Transmembrane</keyword>
<feature type="domain" description="PPM-type phosphatase" evidence="7">
    <location>
        <begin position="6"/>
        <end position="226"/>
    </location>
</feature>
<evidence type="ECO:0000313" key="9">
    <source>
        <dbReference type="Proteomes" id="UP000192920"/>
    </source>
</evidence>
<evidence type="ECO:0000256" key="4">
    <source>
        <dbReference type="ARBA" id="ARBA00022840"/>
    </source>
</evidence>
<dbReference type="InterPro" id="IPR036457">
    <property type="entry name" value="PPM-type-like_dom_sf"/>
</dbReference>
<dbReference type="Proteomes" id="UP000192920">
    <property type="component" value="Unassembled WGS sequence"/>
</dbReference>
<evidence type="ECO:0000256" key="2">
    <source>
        <dbReference type="ARBA" id="ARBA00022741"/>
    </source>
</evidence>